<dbReference type="Proteomes" id="UP001642483">
    <property type="component" value="Unassembled WGS sequence"/>
</dbReference>
<dbReference type="InterPro" id="IPR036960">
    <property type="entry name" value="T-box_sf"/>
</dbReference>
<protein>
    <recommendedName>
        <fullName evidence="9">T-box domain-containing protein</fullName>
    </recommendedName>
</protein>
<dbReference type="PANTHER" id="PTHR11267">
    <property type="entry name" value="T-BOX PROTEIN-RELATED"/>
    <property type="match status" value="1"/>
</dbReference>
<dbReference type="PANTHER" id="PTHR11267:SF106">
    <property type="entry name" value="T-RELATED PROTEIN"/>
    <property type="match status" value="1"/>
</dbReference>
<keyword evidence="3" id="KW-0805">Transcription regulation</keyword>
<feature type="compositionally biased region" description="Polar residues" evidence="8">
    <location>
        <begin position="1"/>
        <end position="21"/>
    </location>
</feature>
<evidence type="ECO:0000259" key="9">
    <source>
        <dbReference type="PROSITE" id="PS50252"/>
    </source>
</evidence>
<keyword evidence="6 7" id="KW-0539">Nucleus</keyword>
<dbReference type="SMART" id="SM00425">
    <property type="entry name" value="TBOX"/>
    <property type="match status" value="1"/>
</dbReference>
<name>A0ABP0EYK9_CLALP</name>
<evidence type="ECO:0000256" key="1">
    <source>
        <dbReference type="ARBA" id="ARBA00004123"/>
    </source>
</evidence>
<evidence type="ECO:0000256" key="3">
    <source>
        <dbReference type="ARBA" id="ARBA00023015"/>
    </source>
</evidence>
<evidence type="ECO:0000313" key="11">
    <source>
        <dbReference type="Proteomes" id="UP001642483"/>
    </source>
</evidence>
<dbReference type="Pfam" id="PF00907">
    <property type="entry name" value="T-box"/>
    <property type="match status" value="1"/>
</dbReference>
<keyword evidence="4 7" id="KW-0238">DNA-binding</keyword>
<keyword evidence="5" id="KW-0804">Transcription</keyword>
<keyword evidence="11" id="KW-1185">Reference proteome</keyword>
<dbReference type="PROSITE" id="PS01283">
    <property type="entry name" value="TBOX_1"/>
    <property type="match status" value="1"/>
</dbReference>
<evidence type="ECO:0000256" key="7">
    <source>
        <dbReference type="PROSITE-ProRule" id="PRU00201"/>
    </source>
</evidence>
<organism evidence="10 11">
    <name type="scientific">Clavelina lepadiformis</name>
    <name type="common">Light-bulb sea squirt</name>
    <name type="synonym">Ascidia lepadiformis</name>
    <dbReference type="NCBI Taxonomy" id="159417"/>
    <lineage>
        <taxon>Eukaryota</taxon>
        <taxon>Metazoa</taxon>
        <taxon>Chordata</taxon>
        <taxon>Tunicata</taxon>
        <taxon>Ascidiacea</taxon>
        <taxon>Aplousobranchia</taxon>
        <taxon>Clavelinidae</taxon>
        <taxon>Clavelina</taxon>
    </lineage>
</organism>
<comment type="caution">
    <text evidence="7">Lacks conserved residue(s) required for the propagation of feature annotation.</text>
</comment>
<dbReference type="PROSITE" id="PS01264">
    <property type="entry name" value="TBOX_2"/>
    <property type="match status" value="1"/>
</dbReference>
<dbReference type="PRINTS" id="PR00938">
    <property type="entry name" value="BRACHYURY"/>
</dbReference>
<evidence type="ECO:0000256" key="4">
    <source>
        <dbReference type="ARBA" id="ARBA00023125"/>
    </source>
</evidence>
<reference evidence="10 11" key="1">
    <citation type="submission" date="2024-02" db="EMBL/GenBank/DDBJ databases">
        <authorList>
            <person name="Daric V."/>
            <person name="Darras S."/>
        </authorList>
    </citation>
    <scope>NUCLEOTIDE SEQUENCE [LARGE SCALE GENOMIC DNA]</scope>
</reference>
<dbReference type="InterPro" id="IPR002070">
    <property type="entry name" value="TF_Brachyury"/>
</dbReference>
<sequence>MESANTKNLKDALNSSVMSQADHSDKNNGVKSLWIKFNKFVNEMIVTKNGRRMFPVLKATVTGLEPGSMYSIMLDFVPVDNNRWKYVNGEWIPGGKPEPHVSSCPYVHPDSPNFGSHWMKQPIGFSRVKLTNKATANSQQIMLNSLHKYEPRIHVIKVGGADSQKMISTHSFPETRFIAVTAYQNEDVTSLKIKYNPFAKAFLDAKESRAGCEQYFDAQKQMPQKYPQINAWMIPGTESTSSVAAPGNFPNCSFPNPSMGPMSPHNPPCYGKQTQTGSKTHRYAPYSVNRDVYQRMSPAQFQFPQEQTGYPVHCPNAPDPGTAYFNPSEWNEVQDPIPVQTSDPFVTDQFYSEDVFPSFDFNPQLQSGEMPHDVAMTSHGYDVTQFSTTWNYGHANAIYPGNGTTHDVVAEQNNGSFMATQPPNAACVTTASSSASSVTSLPYETPSPTIVDFNVHNHSPLSDHYDITDLGQVWTPITPPSL</sequence>
<dbReference type="InterPro" id="IPR018186">
    <property type="entry name" value="TF_T-box_CS"/>
</dbReference>
<dbReference type="EMBL" id="CAWYQH010000001">
    <property type="protein sequence ID" value="CAK8671122.1"/>
    <property type="molecule type" value="Genomic_DNA"/>
</dbReference>
<evidence type="ECO:0000313" key="10">
    <source>
        <dbReference type="EMBL" id="CAK8671122.1"/>
    </source>
</evidence>
<evidence type="ECO:0000256" key="2">
    <source>
        <dbReference type="ARBA" id="ARBA00022473"/>
    </source>
</evidence>
<evidence type="ECO:0000256" key="6">
    <source>
        <dbReference type="ARBA" id="ARBA00023242"/>
    </source>
</evidence>
<dbReference type="Gene3D" id="2.60.40.820">
    <property type="entry name" value="Transcription factor, T-box"/>
    <property type="match status" value="1"/>
</dbReference>
<dbReference type="PROSITE" id="PS50252">
    <property type="entry name" value="TBOX_3"/>
    <property type="match status" value="1"/>
</dbReference>
<gene>
    <name evidence="10" type="ORF">CVLEPA_LOCUS141</name>
</gene>
<dbReference type="PRINTS" id="PR00937">
    <property type="entry name" value="TBOX"/>
</dbReference>
<dbReference type="SUPFAM" id="SSF49417">
    <property type="entry name" value="p53-like transcription factors"/>
    <property type="match status" value="1"/>
</dbReference>
<comment type="subcellular location">
    <subcellularLocation>
        <location evidence="1 7">Nucleus</location>
    </subcellularLocation>
</comment>
<proteinExistence type="predicted"/>
<dbReference type="InterPro" id="IPR046360">
    <property type="entry name" value="T-box_DNA-bd"/>
</dbReference>
<comment type="caution">
    <text evidence="10">The sequence shown here is derived from an EMBL/GenBank/DDBJ whole genome shotgun (WGS) entry which is preliminary data.</text>
</comment>
<keyword evidence="2" id="KW-0217">Developmental protein</keyword>
<evidence type="ECO:0000256" key="8">
    <source>
        <dbReference type="SAM" id="MobiDB-lite"/>
    </source>
</evidence>
<evidence type="ECO:0000256" key="5">
    <source>
        <dbReference type="ARBA" id="ARBA00023163"/>
    </source>
</evidence>
<dbReference type="InterPro" id="IPR001699">
    <property type="entry name" value="TF_T-box"/>
</dbReference>
<accession>A0ABP0EYK9</accession>
<feature type="domain" description="T-box" evidence="9">
    <location>
        <begin position="31"/>
        <end position="204"/>
    </location>
</feature>
<dbReference type="InterPro" id="IPR008967">
    <property type="entry name" value="p53-like_TF_DNA-bd_sf"/>
</dbReference>
<feature type="region of interest" description="Disordered" evidence="8">
    <location>
        <begin position="1"/>
        <end position="25"/>
    </location>
</feature>
<dbReference type="CDD" id="cd20192">
    <property type="entry name" value="T-box_TBXT_TBX19-like"/>
    <property type="match status" value="1"/>
</dbReference>